<accession>A0A1I0TKV2</accession>
<dbReference type="InterPro" id="IPR036491">
    <property type="entry name" value="YugN-like_sf"/>
</dbReference>
<organism evidence="1 2">
    <name type="scientific">Anoxybacillus pushchinoensis</name>
    <dbReference type="NCBI Taxonomy" id="150248"/>
    <lineage>
        <taxon>Bacteria</taxon>
        <taxon>Bacillati</taxon>
        <taxon>Bacillota</taxon>
        <taxon>Bacilli</taxon>
        <taxon>Bacillales</taxon>
        <taxon>Anoxybacillaceae</taxon>
        <taxon>Anoxybacillus</taxon>
    </lineage>
</organism>
<sequence>MRFENTGIENQTAPLTRLDELMESLGFVRAGQWDYERVTYDRKFEIKNDVFYLRVQGYAIEGDVGAHRAVIKLLKPLLGKHYYPHGVEYGDGEHFPSSLVSQCEAILAKVKEGLANIQNA</sequence>
<dbReference type="STRING" id="150248.SAMN05216169_102926"/>
<name>A0A1I0TKV2_9BACL</name>
<reference evidence="2" key="1">
    <citation type="submission" date="2016-10" db="EMBL/GenBank/DDBJ databases">
        <authorList>
            <person name="Varghese N."/>
            <person name="Submissions S."/>
        </authorList>
    </citation>
    <scope>NUCLEOTIDE SEQUENCE [LARGE SCALE GENOMIC DNA]</scope>
    <source>
        <strain evidence="2">K1</strain>
    </source>
</reference>
<dbReference type="AlphaFoldDB" id="A0A1I0TKV2"/>
<dbReference type="Gene3D" id="3.30.310.100">
    <property type="entry name" value="YugN-like"/>
    <property type="match status" value="1"/>
</dbReference>
<dbReference type="SUPFAM" id="SSF160755">
    <property type="entry name" value="YugN-like"/>
    <property type="match status" value="1"/>
</dbReference>
<gene>
    <name evidence="1" type="ORF">SAMN05216169_102926</name>
</gene>
<dbReference type="OrthoDB" id="2679642at2"/>
<dbReference type="InterPro" id="IPR014967">
    <property type="entry name" value="Uncharacterised_YugN-like"/>
</dbReference>
<proteinExistence type="predicted"/>
<dbReference type="RefSeq" id="WP_091703213.1">
    <property type="nucleotide sequence ID" value="NZ_FOJQ01000029.1"/>
</dbReference>
<dbReference type="EMBL" id="FOJQ01000029">
    <property type="protein sequence ID" value="SFA51626.1"/>
    <property type="molecule type" value="Genomic_DNA"/>
</dbReference>
<evidence type="ECO:0000313" key="2">
    <source>
        <dbReference type="Proteomes" id="UP000198979"/>
    </source>
</evidence>
<dbReference type="Proteomes" id="UP000198979">
    <property type="component" value="Unassembled WGS sequence"/>
</dbReference>
<keyword evidence="2" id="KW-1185">Reference proteome</keyword>
<dbReference type="Pfam" id="PF08868">
    <property type="entry name" value="YugN"/>
    <property type="match status" value="1"/>
</dbReference>
<evidence type="ECO:0000313" key="1">
    <source>
        <dbReference type="EMBL" id="SFA51626.1"/>
    </source>
</evidence>
<protein>
    <submittedName>
        <fullName evidence="1">YugN-like family protein</fullName>
    </submittedName>
</protein>